<accession>X1W2K7</accession>
<dbReference type="AlphaFoldDB" id="X1W2K7"/>
<reference evidence="1" key="1">
    <citation type="journal article" date="2014" name="Front. Microbiol.">
        <title>High frequency of phylogenetically diverse reductive dehalogenase-homologous genes in deep subseafloor sedimentary metagenomes.</title>
        <authorList>
            <person name="Kawai M."/>
            <person name="Futagami T."/>
            <person name="Toyoda A."/>
            <person name="Takaki Y."/>
            <person name="Nishi S."/>
            <person name="Hori S."/>
            <person name="Arai W."/>
            <person name="Tsubouchi T."/>
            <person name="Morono Y."/>
            <person name="Uchiyama I."/>
            <person name="Ito T."/>
            <person name="Fujiyama A."/>
            <person name="Inagaki F."/>
            <person name="Takami H."/>
        </authorList>
    </citation>
    <scope>NUCLEOTIDE SEQUENCE</scope>
    <source>
        <strain evidence="1">Expedition CK06-06</strain>
    </source>
</reference>
<name>X1W2K7_9ZZZZ</name>
<comment type="caution">
    <text evidence="1">The sequence shown here is derived from an EMBL/GenBank/DDBJ whole genome shotgun (WGS) entry which is preliminary data.</text>
</comment>
<evidence type="ECO:0000313" key="1">
    <source>
        <dbReference type="EMBL" id="GAJ23875.1"/>
    </source>
</evidence>
<organism evidence="1">
    <name type="scientific">marine sediment metagenome</name>
    <dbReference type="NCBI Taxonomy" id="412755"/>
    <lineage>
        <taxon>unclassified sequences</taxon>
        <taxon>metagenomes</taxon>
        <taxon>ecological metagenomes</taxon>
    </lineage>
</organism>
<dbReference type="EMBL" id="BARW01035947">
    <property type="protein sequence ID" value="GAJ23875.1"/>
    <property type="molecule type" value="Genomic_DNA"/>
</dbReference>
<sequence>LRTYIRGRVGDFIEISFLKGFSLKIITSIHAKKDHSASFN</sequence>
<feature type="non-terminal residue" evidence="1">
    <location>
        <position position="1"/>
    </location>
</feature>
<proteinExistence type="predicted"/>
<gene>
    <name evidence="1" type="ORF">S12H4_55949</name>
</gene>
<protein>
    <submittedName>
        <fullName evidence="1">Uncharacterized protein</fullName>
    </submittedName>
</protein>